<dbReference type="OrthoDB" id="9772751at2"/>
<keyword evidence="2 5" id="KW-0808">Transferase</keyword>
<evidence type="ECO:0000256" key="3">
    <source>
        <dbReference type="SAM" id="Coils"/>
    </source>
</evidence>
<accession>A0A371IS13</accession>
<dbReference type="EMBL" id="NOJZ02000015">
    <property type="protein sequence ID" value="RDY23271.1"/>
    <property type="molecule type" value="Genomic_DNA"/>
</dbReference>
<organism evidence="5 6">
    <name type="scientific">Romboutsia maritimum</name>
    <dbReference type="NCBI Taxonomy" id="2020948"/>
    <lineage>
        <taxon>Bacteria</taxon>
        <taxon>Bacillati</taxon>
        <taxon>Bacillota</taxon>
        <taxon>Clostridia</taxon>
        <taxon>Peptostreptococcales</taxon>
        <taxon>Peptostreptococcaceae</taxon>
        <taxon>Romboutsia</taxon>
    </lineage>
</organism>
<evidence type="ECO:0000313" key="6">
    <source>
        <dbReference type="Proteomes" id="UP000243494"/>
    </source>
</evidence>
<sequence length="308" mass="36437">MDFTGERFIPNNGENELAIEHFQRYEFAKEITKNKVVLDAACGEGYGTNILSKEASKVYGIDISKESIEHAKKKYESKNIEFTEASIEKLPFEDNSFDVIVSFETIEHVNINIQKKFLSEVKRVLKKDGIFLVSTPNKKVYSDIFKYKNEFHEKEFYKEEYIKFLKEYFNYVELYSQYFEVSSNIENINSKLAIKESEFLEDNAKYFVAVCNDKGKQHNIKSSVYVDKNNRYNQVMNRILNLQDEVEEKNNHIFKLNSELSNCDKEIKRLNTHIEEISLWAKGLDSNKDRYEKEKKIIKNKLSYIKMR</sequence>
<dbReference type="InterPro" id="IPR029063">
    <property type="entry name" value="SAM-dependent_MTases_sf"/>
</dbReference>
<evidence type="ECO:0000256" key="1">
    <source>
        <dbReference type="ARBA" id="ARBA00022603"/>
    </source>
</evidence>
<evidence type="ECO:0000256" key="2">
    <source>
        <dbReference type="ARBA" id="ARBA00022679"/>
    </source>
</evidence>
<feature type="coiled-coil region" evidence="3">
    <location>
        <begin position="225"/>
        <end position="301"/>
    </location>
</feature>
<keyword evidence="6" id="KW-1185">Reference proteome</keyword>
<dbReference type="InterPro" id="IPR025714">
    <property type="entry name" value="Methyltranfer_dom"/>
</dbReference>
<evidence type="ECO:0000259" key="4">
    <source>
        <dbReference type="Pfam" id="PF13847"/>
    </source>
</evidence>
<keyword evidence="1 5" id="KW-0489">Methyltransferase</keyword>
<feature type="domain" description="Methyltransferase" evidence="4">
    <location>
        <begin position="32"/>
        <end position="152"/>
    </location>
</feature>
<dbReference type="GO" id="GO:0032259">
    <property type="term" value="P:methylation"/>
    <property type="evidence" value="ECO:0007669"/>
    <property type="project" value="UniProtKB-KW"/>
</dbReference>
<dbReference type="InterPro" id="IPR051052">
    <property type="entry name" value="Diverse_substrate_MTase"/>
</dbReference>
<reference evidence="5 6" key="1">
    <citation type="journal article" date="2017" name="Genome Announc.">
        <title>Draft Genome Sequence of Romboutsia maritimum sp. nov. Strain CCRI-22766(T), Isolated from Coastal Estuarine Mud.</title>
        <authorList>
            <person name="Maheux A.F."/>
            <person name="Boudreau D.K."/>
            <person name="Berube E."/>
            <person name="Boissinot M."/>
            <person name="Raymond F."/>
            <person name="Brodeur S."/>
            <person name="Corbeil J."/>
            <person name="Brightwell G."/>
            <person name="Broda D."/>
            <person name="Omar R.F."/>
            <person name="Bergeron M.G."/>
        </authorList>
    </citation>
    <scope>NUCLEOTIDE SEQUENCE [LARGE SCALE GENOMIC DNA]</scope>
    <source>
        <strain evidence="5 6">CCRI-22766</strain>
    </source>
</reference>
<keyword evidence="3" id="KW-0175">Coiled coil</keyword>
<dbReference type="Proteomes" id="UP000243494">
    <property type="component" value="Unassembled WGS sequence"/>
</dbReference>
<evidence type="ECO:0000313" key="5">
    <source>
        <dbReference type="EMBL" id="RDY23271.1"/>
    </source>
</evidence>
<protein>
    <submittedName>
        <fullName evidence="5">Class I SAM-dependent methyltransferase</fullName>
    </submittedName>
</protein>
<dbReference type="Pfam" id="PF13847">
    <property type="entry name" value="Methyltransf_31"/>
    <property type="match status" value="1"/>
</dbReference>
<dbReference type="Gene3D" id="3.40.50.150">
    <property type="entry name" value="Vaccinia Virus protein VP39"/>
    <property type="match status" value="1"/>
</dbReference>
<dbReference type="AlphaFoldDB" id="A0A371IS13"/>
<proteinExistence type="predicted"/>
<dbReference type="PANTHER" id="PTHR44942">
    <property type="entry name" value="METHYLTRANSF_11 DOMAIN-CONTAINING PROTEIN"/>
    <property type="match status" value="1"/>
</dbReference>
<dbReference type="CDD" id="cd02440">
    <property type="entry name" value="AdoMet_MTases"/>
    <property type="match status" value="1"/>
</dbReference>
<gene>
    <name evidence="5" type="ORF">CHF27_009000</name>
</gene>
<dbReference type="SUPFAM" id="SSF53335">
    <property type="entry name" value="S-adenosyl-L-methionine-dependent methyltransferases"/>
    <property type="match status" value="1"/>
</dbReference>
<dbReference type="RefSeq" id="WP_095406844.1">
    <property type="nucleotide sequence ID" value="NZ_NOJZ02000015.1"/>
</dbReference>
<dbReference type="GO" id="GO:0008168">
    <property type="term" value="F:methyltransferase activity"/>
    <property type="evidence" value="ECO:0007669"/>
    <property type="project" value="UniProtKB-KW"/>
</dbReference>
<name>A0A371IS13_9FIRM</name>
<comment type="caution">
    <text evidence="5">The sequence shown here is derived from an EMBL/GenBank/DDBJ whole genome shotgun (WGS) entry which is preliminary data.</text>
</comment>
<dbReference type="PANTHER" id="PTHR44942:SF4">
    <property type="entry name" value="METHYLTRANSFERASE TYPE 11 DOMAIN-CONTAINING PROTEIN"/>
    <property type="match status" value="1"/>
</dbReference>